<dbReference type="AlphaFoldDB" id="A0A0K8NWK5"/>
<dbReference type="Gene3D" id="3.20.20.140">
    <property type="entry name" value="Metal-dependent hydrolases"/>
    <property type="match status" value="1"/>
</dbReference>
<dbReference type="GO" id="GO:0016787">
    <property type="term" value="F:hydrolase activity"/>
    <property type="evidence" value="ECO:0007669"/>
    <property type="project" value="UniProtKB-KW"/>
</dbReference>
<evidence type="ECO:0000313" key="3">
    <source>
        <dbReference type="Proteomes" id="UP000037660"/>
    </source>
</evidence>
<name>A0A0K8NWK5_PISS1</name>
<evidence type="ECO:0000259" key="1">
    <source>
        <dbReference type="Pfam" id="PF04909"/>
    </source>
</evidence>
<reference evidence="2 3" key="2">
    <citation type="journal article" date="2016" name="Science">
        <title>A bacterium that degrades and assimilates poly(ethylene terephthalate).</title>
        <authorList>
            <person name="Yoshida S."/>
            <person name="Hiraga K."/>
            <person name="Takehana T."/>
            <person name="Taniguchi I."/>
            <person name="Yamaji H."/>
            <person name="Maeda Y."/>
            <person name="Toyohara K."/>
            <person name="Miyamoto K."/>
            <person name="Kimura Y."/>
            <person name="Oda K."/>
        </authorList>
    </citation>
    <scope>NUCLEOTIDE SEQUENCE [LARGE SCALE GENOMIC DNA]</scope>
    <source>
        <strain evidence="3">NBRC 110686 / TISTR 2288 / 201-F6</strain>
    </source>
</reference>
<dbReference type="STRING" id="1547922.ISF6_4500"/>
<keyword evidence="2" id="KW-0378">Hydrolase</keyword>
<proteinExistence type="predicted"/>
<dbReference type="EMBL" id="BBYR01000007">
    <property type="protein sequence ID" value="GAP34325.1"/>
    <property type="molecule type" value="Genomic_DNA"/>
</dbReference>
<dbReference type="InterPro" id="IPR052358">
    <property type="entry name" value="Aro_Compnd_Degr_Hydrolases"/>
</dbReference>
<evidence type="ECO:0000313" key="2">
    <source>
        <dbReference type="EMBL" id="GAP34325.1"/>
    </source>
</evidence>
<keyword evidence="3" id="KW-1185">Reference proteome</keyword>
<gene>
    <name evidence="2" type="ORF">ISF6_4500</name>
</gene>
<reference evidence="3" key="1">
    <citation type="submission" date="2015-07" db="EMBL/GenBank/DDBJ databases">
        <title>Discovery of a poly(ethylene terephthalate assimilation.</title>
        <authorList>
            <person name="Yoshida S."/>
            <person name="Hiraga K."/>
            <person name="Takehana T."/>
            <person name="Taniguchi I."/>
            <person name="Yamaji H."/>
            <person name="Maeda Y."/>
            <person name="Toyohara K."/>
            <person name="Miyamoto K."/>
            <person name="Kimura Y."/>
            <person name="Oda K."/>
        </authorList>
    </citation>
    <scope>NUCLEOTIDE SEQUENCE [LARGE SCALE GENOMIC DNA]</scope>
    <source>
        <strain evidence="3">NBRC 110686 / TISTR 2288 / 201-F6</strain>
    </source>
</reference>
<dbReference type="InterPro" id="IPR006680">
    <property type="entry name" value="Amidohydro-rel"/>
</dbReference>
<dbReference type="RefSeq" id="WP_054018468.1">
    <property type="nucleotide sequence ID" value="NZ_BBYR01000007.1"/>
</dbReference>
<organism evidence="2 3">
    <name type="scientific">Piscinibacter sakaiensis</name>
    <name type="common">Ideonella sakaiensis</name>
    <dbReference type="NCBI Taxonomy" id="1547922"/>
    <lineage>
        <taxon>Bacteria</taxon>
        <taxon>Pseudomonadati</taxon>
        <taxon>Pseudomonadota</taxon>
        <taxon>Betaproteobacteria</taxon>
        <taxon>Burkholderiales</taxon>
        <taxon>Sphaerotilaceae</taxon>
        <taxon>Piscinibacter</taxon>
    </lineage>
</organism>
<feature type="domain" description="Amidohydrolase-related" evidence="1">
    <location>
        <begin position="3"/>
        <end position="272"/>
    </location>
</feature>
<dbReference type="SUPFAM" id="SSF51556">
    <property type="entry name" value="Metallo-dependent hydrolases"/>
    <property type="match status" value="1"/>
</dbReference>
<dbReference type="PANTHER" id="PTHR35563:SF2">
    <property type="entry name" value="BARREL METAL-DEPENDENT HYDROLASE, PUTATIVE (AFU_ORTHOLOGUE AFUA_1G16240)-RELATED"/>
    <property type="match status" value="1"/>
</dbReference>
<sequence length="284" mass="30435">MAVDCHFHVIGPPGRFPQHPGRSYTAGEASLAAWRAAVAPLGVEQGVLVQPSVYGTDHRALLATLQEGAGRLVGVGALASDATEAELDALTASGLRGLRFGHFEPGDRRMMPGLVPLAELAALAPRMKARALHVDLFTDSRLLDGIAPALRAAGLPVVLDHMGRTPAELGIAHEGMDALAGLLDEGWLWVKLSGLANVSRLAPGFEDARPMHAWLVERCPQRLVWGSDWPHTRPSGERPSTARLAATFEAWTPSATVRQQILVDNPRAFYRLPALPAPAPRPRD</sequence>
<accession>A0A0K8NWK5</accession>
<protein>
    <submittedName>
        <fullName evidence="2">Putative 2-pyrone-4,6-dicarboxylic acid hydrolase</fullName>
    </submittedName>
</protein>
<dbReference type="Proteomes" id="UP000037660">
    <property type="component" value="Unassembled WGS sequence"/>
</dbReference>
<dbReference type="InterPro" id="IPR032466">
    <property type="entry name" value="Metal_Hydrolase"/>
</dbReference>
<comment type="caution">
    <text evidence="2">The sequence shown here is derived from an EMBL/GenBank/DDBJ whole genome shotgun (WGS) entry which is preliminary data.</text>
</comment>
<dbReference type="PANTHER" id="PTHR35563">
    <property type="entry name" value="BARREL METAL-DEPENDENT HYDROLASE, PUTATIVE (AFU_ORTHOLOGUE AFUA_1G16240)-RELATED"/>
    <property type="match status" value="1"/>
</dbReference>
<dbReference type="Pfam" id="PF04909">
    <property type="entry name" value="Amidohydro_2"/>
    <property type="match status" value="1"/>
</dbReference>